<sequence>METDRSLEDDEISVVCADCAYETRKSVGWLRVHTQVECLGCGAIIDVESRNFRKIAAGGGRTSESGD</sequence>
<accession>A0A3P3FBK0</accession>
<protein>
    <submittedName>
        <fullName evidence="1">Uncharacterized protein</fullName>
    </submittedName>
</protein>
<comment type="caution">
    <text evidence="1">The sequence shown here is derived from an EMBL/GenBank/DDBJ whole genome shotgun (WGS) entry which is preliminary data.</text>
</comment>
<keyword evidence="2" id="KW-1185">Reference proteome</keyword>
<evidence type="ECO:0000313" key="2">
    <source>
        <dbReference type="Proteomes" id="UP000273786"/>
    </source>
</evidence>
<dbReference type="OrthoDB" id="8086485at2"/>
<dbReference type="RefSeq" id="WP_125003135.1">
    <property type="nucleotide sequence ID" value="NZ_RQXT01000033.1"/>
</dbReference>
<dbReference type="AlphaFoldDB" id="A0A3P3FBK0"/>
<proteinExistence type="predicted"/>
<evidence type="ECO:0000313" key="1">
    <source>
        <dbReference type="EMBL" id="RRH96014.1"/>
    </source>
</evidence>
<dbReference type="Proteomes" id="UP000273786">
    <property type="component" value="Unassembled WGS sequence"/>
</dbReference>
<reference evidence="1 2" key="1">
    <citation type="submission" date="2018-11" db="EMBL/GenBank/DDBJ databases">
        <title>the genome of Mesorhizobium tamadayense DSM 28320.</title>
        <authorList>
            <person name="Gao J."/>
        </authorList>
    </citation>
    <scope>NUCLEOTIDE SEQUENCE [LARGE SCALE GENOMIC DNA]</scope>
    <source>
        <strain evidence="1 2">DSM 28320</strain>
    </source>
</reference>
<gene>
    <name evidence="1" type="ORF">EH240_23740</name>
</gene>
<name>A0A3P3FBK0_9HYPH</name>
<dbReference type="EMBL" id="RQXT01000033">
    <property type="protein sequence ID" value="RRH96014.1"/>
    <property type="molecule type" value="Genomic_DNA"/>
</dbReference>
<organism evidence="1 2">
    <name type="scientific">Mesorhizobium tamadayense</name>
    <dbReference type="NCBI Taxonomy" id="425306"/>
    <lineage>
        <taxon>Bacteria</taxon>
        <taxon>Pseudomonadati</taxon>
        <taxon>Pseudomonadota</taxon>
        <taxon>Alphaproteobacteria</taxon>
        <taxon>Hyphomicrobiales</taxon>
        <taxon>Phyllobacteriaceae</taxon>
        <taxon>Mesorhizobium</taxon>
    </lineage>
</organism>